<dbReference type="Proteomes" id="UP000002008">
    <property type="component" value="Chromosome"/>
</dbReference>
<dbReference type="InterPro" id="IPR036523">
    <property type="entry name" value="SurE-like_sf"/>
</dbReference>
<dbReference type="Gene3D" id="3.40.1210.10">
    <property type="entry name" value="Survival protein SurE-like phosphatase/nucleotidase"/>
    <property type="match status" value="1"/>
</dbReference>
<dbReference type="SUPFAM" id="SSF64167">
    <property type="entry name" value="SurE-like"/>
    <property type="match status" value="1"/>
</dbReference>
<evidence type="ECO:0000256" key="3">
    <source>
        <dbReference type="ARBA" id="ARBA00022490"/>
    </source>
</evidence>
<dbReference type="GO" id="GO:0008253">
    <property type="term" value="F:5'-nucleotidase activity"/>
    <property type="evidence" value="ECO:0000318"/>
    <property type="project" value="GO_Central"/>
</dbReference>
<dbReference type="HOGENOM" id="CLU_045192_1_1_0"/>
<dbReference type="eggNOG" id="COG0496">
    <property type="taxonomic scope" value="Bacteria"/>
</dbReference>
<dbReference type="PANTHER" id="PTHR30457:SF12">
    <property type="entry name" value="5'_3'-NUCLEOTIDASE SURE"/>
    <property type="match status" value="1"/>
</dbReference>
<dbReference type="PANTHER" id="PTHR30457">
    <property type="entry name" value="5'-NUCLEOTIDASE SURE"/>
    <property type="match status" value="1"/>
</dbReference>
<dbReference type="InterPro" id="IPR002828">
    <property type="entry name" value="SurE-like_Pase/nucleotidase"/>
</dbReference>
<dbReference type="EC" id="3.1.3.5" evidence="7"/>
<evidence type="ECO:0000256" key="7">
    <source>
        <dbReference type="HAMAP-Rule" id="MF_00060"/>
    </source>
</evidence>
<evidence type="ECO:0000256" key="5">
    <source>
        <dbReference type="ARBA" id="ARBA00022741"/>
    </source>
</evidence>
<feature type="binding site" evidence="7">
    <location>
        <position position="99"/>
    </location>
    <ligand>
        <name>a divalent metal cation</name>
        <dbReference type="ChEBI" id="CHEBI:60240"/>
    </ligand>
</feature>
<keyword evidence="10" id="KW-1185">Reference proteome</keyword>
<gene>
    <name evidence="7" type="primary">surE</name>
    <name evidence="9" type="ordered locus">Caur_3807</name>
</gene>
<dbReference type="InParanoid" id="A9WCM3"/>
<accession>A9WCM3</accession>
<evidence type="ECO:0000256" key="4">
    <source>
        <dbReference type="ARBA" id="ARBA00022723"/>
    </source>
</evidence>
<name>A9WCM3_CHLAA</name>
<evidence type="ECO:0000313" key="10">
    <source>
        <dbReference type="Proteomes" id="UP000002008"/>
    </source>
</evidence>
<comment type="similarity">
    <text evidence="2 7">Belongs to the SurE nucleotidase family.</text>
</comment>
<feature type="binding site" evidence="7">
    <location>
        <position position="8"/>
    </location>
    <ligand>
        <name>a divalent metal cation</name>
        <dbReference type="ChEBI" id="CHEBI:60240"/>
    </ligand>
</feature>
<keyword evidence="5 7" id="KW-0547">Nucleotide-binding</keyword>
<dbReference type="STRING" id="324602.Caur_3807"/>
<keyword evidence="6 7" id="KW-0378">Hydrolase</keyword>
<organism evidence="9 10">
    <name type="scientific">Chloroflexus aurantiacus (strain ATCC 29366 / DSM 635 / J-10-fl)</name>
    <dbReference type="NCBI Taxonomy" id="324602"/>
    <lineage>
        <taxon>Bacteria</taxon>
        <taxon>Bacillati</taxon>
        <taxon>Chloroflexota</taxon>
        <taxon>Chloroflexia</taxon>
        <taxon>Chloroflexales</taxon>
        <taxon>Chloroflexineae</taxon>
        <taxon>Chloroflexaceae</taxon>
        <taxon>Chloroflexus</taxon>
    </lineage>
</organism>
<comment type="function">
    <text evidence="7">Nucleotidase that shows phosphatase activity on nucleoside 5'-monophosphates.</text>
</comment>
<proteinExistence type="inferred from homology"/>
<dbReference type="EnsemblBacteria" id="ABY36985">
    <property type="protein sequence ID" value="ABY36985"/>
    <property type="gene ID" value="Caur_3807"/>
</dbReference>
<reference evidence="10" key="1">
    <citation type="journal article" date="2011" name="BMC Genomics">
        <title>Complete genome sequence of the filamentous anoxygenic phototrophic bacterium Chloroflexus aurantiacus.</title>
        <authorList>
            <person name="Tang K.H."/>
            <person name="Barry K."/>
            <person name="Chertkov O."/>
            <person name="Dalin E."/>
            <person name="Han C.S."/>
            <person name="Hauser L.J."/>
            <person name="Honchak B.M."/>
            <person name="Karbach L.E."/>
            <person name="Land M.L."/>
            <person name="Lapidus A."/>
            <person name="Larimer F.W."/>
            <person name="Mikhailova N."/>
            <person name="Pitluck S."/>
            <person name="Pierson B.K."/>
            <person name="Blankenship R.E."/>
        </authorList>
    </citation>
    <scope>NUCLEOTIDE SEQUENCE [LARGE SCALE GENOMIC DNA]</scope>
    <source>
        <strain evidence="10">ATCC 29366 / DSM 635 / J-10-fl</strain>
    </source>
</reference>
<dbReference type="InterPro" id="IPR030048">
    <property type="entry name" value="SurE"/>
</dbReference>
<dbReference type="GO" id="GO:0004309">
    <property type="term" value="F:exopolyphosphatase activity"/>
    <property type="evidence" value="ECO:0000318"/>
    <property type="project" value="GO_Central"/>
</dbReference>
<dbReference type="KEGG" id="cau:Caur_3807"/>
<feature type="binding site" evidence="7">
    <location>
        <position position="40"/>
    </location>
    <ligand>
        <name>a divalent metal cation</name>
        <dbReference type="ChEBI" id="CHEBI:60240"/>
    </ligand>
</feature>
<feature type="domain" description="Survival protein SurE-like phosphatase/nucleotidase" evidence="8">
    <location>
        <begin position="3"/>
        <end position="190"/>
    </location>
</feature>
<feature type="binding site" evidence="7">
    <location>
        <position position="9"/>
    </location>
    <ligand>
        <name>a divalent metal cation</name>
        <dbReference type="ChEBI" id="CHEBI:60240"/>
    </ligand>
</feature>
<dbReference type="Pfam" id="PF01975">
    <property type="entry name" value="SurE"/>
    <property type="match status" value="1"/>
</dbReference>
<dbReference type="PATRIC" id="fig|324602.8.peg.4273"/>
<keyword evidence="4 7" id="KW-0479">Metal-binding</keyword>
<dbReference type="GO" id="GO:0005737">
    <property type="term" value="C:cytoplasm"/>
    <property type="evidence" value="ECO:0007669"/>
    <property type="project" value="UniProtKB-SubCell"/>
</dbReference>
<evidence type="ECO:0000259" key="8">
    <source>
        <dbReference type="Pfam" id="PF01975"/>
    </source>
</evidence>
<evidence type="ECO:0000256" key="1">
    <source>
        <dbReference type="ARBA" id="ARBA00000815"/>
    </source>
</evidence>
<dbReference type="GO" id="GO:0046872">
    <property type="term" value="F:metal ion binding"/>
    <property type="evidence" value="ECO:0007669"/>
    <property type="project" value="UniProtKB-UniRule"/>
</dbReference>
<protein>
    <recommendedName>
        <fullName evidence="7">5'-nucleotidase SurE</fullName>
        <ecNumber evidence="7">3.1.3.5</ecNumber>
    </recommendedName>
    <alternativeName>
        <fullName evidence="7">Nucleoside 5'-monophosphate phosphohydrolase</fullName>
    </alternativeName>
</protein>
<dbReference type="GO" id="GO:0000166">
    <property type="term" value="F:nucleotide binding"/>
    <property type="evidence" value="ECO:0007669"/>
    <property type="project" value="UniProtKB-KW"/>
</dbReference>
<evidence type="ECO:0000313" key="9">
    <source>
        <dbReference type="EMBL" id="ABY36985.1"/>
    </source>
</evidence>
<sequence length="261" mass="27807">MHILVTNDDGIDSPGLWALAKAMRAAGARVSVVAPAEEQSAMSMALPPQTNRELRAIIPPAELDGMLAFAHNGSPVGCVTVAMLSGVLPPIDAVVAGINRGLNGGSNVMLSGTVGAAMIGALWGLPAMAVSLQYIGPEPMPWATAAYVAERLFPLLEQIRGQAPLVLNVNVPHVASPDDLRGFRQTRLSEFFFGHYLDIELNPTGPVERSQIIFRFARERVPDFDVDTDDGAVRAGYVSITPLRPLMNSSPLTLNLPDLHA</sequence>
<comment type="cofactor">
    <cofactor evidence="7">
        <name>a divalent metal cation</name>
        <dbReference type="ChEBI" id="CHEBI:60240"/>
    </cofactor>
    <text evidence="7">Binds 1 divalent metal cation per subunit.</text>
</comment>
<evidence type="ECO:0000256" key="6">
    <source>
        <dbReference type="ARBA" id="ARBA00022801"/>
    </source>
</evidence>
<dbReference type="HAMAP" id="MF_00060">
    <property type="entry name" value="SurE"/>
    <property type="match status" value="1"/>
</dbReference>
<dbReference type="EMBL" id="CP000909">
    <property type="protein sequence ID" value="ABY36985.1"/>
    <property type="molecule type" value="Genomic_DNA"/>
</dbReference>
<comment type="catalytic activity">
    <reaction evidence="1 7">
        <text>a ribonucleoside 5'-phosphate + H2O = a ribonucleoside + phosphate</text>
        <dbReference type="Rhea" id="RHEA:12484"/>
        <dbReference type="ChEBI" id="CHEBI:15377"/>
        <dbReference type="ChEBI" id="CHEBI:18254"/>
        <dbReference type="ChEBI" id="CHEBI:43474"/>
        <dbReference type="ChEBI" id="CHEBI:58043"/>
        <dbReference type="EC" id="3.1.3.5"/>
    </reaction>
</comment>
<dbReference type="AlphaFoldDB" id="A9WCM3"/>
<keyword evidence="3 7" id="KW-0963">Cytoplasm</keyword>
<comment type="subcellular location">
    <subcellularLocation>
        <location evidence="7">Cytoplasm</location>
    </subcellularLocation>
</comment>
<dbReference type="GO" id="GO:0008254">
    <property type="term" value="F:3'-nucleotidase activity"/>
    <property type="evidence" value="ECO:0000318"/>
    <property type="project" value="GO_Central"/>
</dbReference>
<dbReference type="RefSeq" id="WP_012259638.1">
    <property type="nucleotide sequence ID" value="NC_010175.1"/>
</dbReference>
<evidence type="ECO:0000256" key="2">
    <source>
        <dbReference type="ARBA" id="ARBA00011062"/>
    </source>
</evidence>